<dbReference type="GO" id="GO:0005737">
    <property type="term" value="C:cytoplasm"/>
    <property type="evidence" value="ECO:0007669"/>
    <property type="project" value="TreeGrafter"/>
</dbReference>
<dbReference type="OrthoDB" id="10249562at2759"/>
<dbReference type="Pfam" id="PF01974">
    <property type="entry name" value="tRNA_int_endo"/>
    <property type="match status" value="1"/>
</dbReference>
<comment type="catalytic activity">
    <reaction evidence="3">
        <text>pretRNA = a 3'-half-tRNA molecule with a 5'-OH end + a 5'-half-tRNA molecule with a 2',3'-cyclic phosphate end + an intron with a 2',3'-cyclic phosphate and a 5'-hydroxyl terminus.</text>
        <dbReference type="EC" id="4.6.1.16"/>
    </reaction>
</comment>
<dbReference type="InterPro" id="IPR011856">
    <property type="entry name" value="tRNA_endonuc-like_dom_sf"/>
</dbReference>
<dbReference type="InterPro" id="IPR006677">
    <property type="entry name" value="tRNA_intron_Endonuc_cat-like"/>
</dbReference>
<evidence type="ECO:0000313" key="5">
    <source>
        <dbReference type="EMBL" id="RKP26439.1"/>
    </source>
</evidence>
<feature type="domain" description="tRNA intron endonuclease catalytic" evidence="4">
    <location>
        <begin position="181"/>
        <end position="247"/>
    </location>
</feature>
<dbReference type="AlphaFoldDB" id="A0A4V1J1W1"/>
<dbReference type="GO" id="GO:0000379">
    <property type="term" value="P:tRNA-type intron splice site recognition and cleavage"/>
    <property type="evidence" value="ECO:0007669"/>
    <property type="project" value="TreeGrafter"/>
</dbReference>
<evidence type="ECO:0000256" key="2">
    <source>
        <dbReference type="ARBA" id="ARBA00012573"/>
    </source>
</evidence>
<gene>
    <name evidence="5" type="ORF">SYNPS1DRAFT_21804</name>
</gene>
<accession>A0A4V1J1W1</accession>
<evidence type="ECO:0000313" key="6">
    <source>
        <dbReference type="Proteomes" id="UP000278143"/>
    </source>
</evidence>
<dbReference type="InterPro" id="IPR036167">
    <property type="entry name" value="tRNA_intron_Endo_cat-like_sf"/>
</dbReference>
<dbReference type="Gene3D" id="3.40.1350.10">
    <property type="match status" value="1"/>
</dbReference>
<dbReference type="NCBIfam" id="TIGR00324">
    <property type="entry name" value="endA"/>
    <property type="match status" value="1"/>
</dbReference>
<reference evidence="6" key="1">
    <citation type="journal article" date="2018" name="Nat. Microbiol.">
        <title>Leveraging single-cell genomics to expand the fungal tree of life.</title>
        <authorList>
            <person name="Ahrendt S.R."/>
            <person name="Quandt C.A."/>
            <person name="Ciobanu D."/>
            <person name="Clum A."/>
            <person name="Salamov A."/>
            <person name="Andreopoulos B."/>
            <person name="Cheng J.F."/>
            <person name="Woyke T."/>
            <person name="Pelin A."/>
            <person name="Henrissat B."/>
            <person name="Reynolds N.K."/>
            <person name="Benny G.L."/>
            <person name="Smith M.E."/>
            <person name="James T.Y."/>
            <person name="Grigoriev I.V."/>
        </authorList>
    </citation>
    <scope>NUCLEOTIDE SEQUENCE [LARGE SCALE GENOMIC DNA]</scope>
    <source>
        <strain evidence="6">Benny S71-1</strain>
    </source>
</reference>
<dbReference type="GO" id="GO:0000214">
    <property type="term" value="C:tRNA-intron endonuclease complex"/>
    <property type="evidence" value="ECO:0007669"/>
    <property type="project" value="TreeGrafter"/>
</dbReference>
<dbReference type="GO" id="GO:0003676">
    <property type="term" value="F:nucleic acid binding"/>
    <property type="evidence" value="ECO:0007669"/>
    <property type="project" value="InterPro"/>
</dbReference>
<dbReference type="PANTHER" id="PTHR21227:SF0">
    <property type="entry name" value="TRNA-SPLICING ENDONUCLEASE SUBUNIT SEN2"/>
    <property type="match status" value="1"/>
</dbReference>
<dbReference type="CDD" id="cd22363">
    <property type="entry name" value="tRNA-intron_lyase_C"/>
    <property type="match status" value="1"/>
</dbReference>
<comment type="similarity">
    <text evidence="1">Belongs to the tRNA-intron endonuclease family.</text>
</comment>
<proteinExistence type="inferred from homology"/>
<dbReference type="PANTHER" id="PTHR21227">
    <property type="entry name" value="TRNA-SPLICING ENDONUCLEASE SUBUNIT SEN2"/>
    <property type="match status" value="1"/>
</dbReference>
<dbReference type="GO" id="GO:0000213">
    <property type="term" value="F:tRNA-intron lyase activity"/>
    <property type="evidence" value="ECO:0007669"/>
    <property type="project" value="UniProtKB-EC"/>
</dbReference>
<dbReference type="SUPFAM" id="SSF53032">
    <property type="entry name" value="tRNA-intron endonuclease catalytic domain-like"/>
    <property type="match status" value="1"/>
</dbReference>
<evidence type="ECO:0000256" key="1">
    <source>
        <dbReference type="ARBA" id="ARBA00008078"/>
    </source>
</evidence>
<dbReference type="InterPro" id="IPR006676">
    <property type="entry name" value="tRNA_splic"/>
</dbReference>
<organism evidence="5 6">
    <name type="scientific">Syncephalis pseudoplumigaleata</name>
    <dbReference type="NCBI Taxonomy" id="1712513"/>
    <lineage>
        <taxon>Eukaryota</taxon>
        <taxon>Fungi</taxon>
        <taxon>Fungi incertae sedis</taxon>
        <taxon>Zoopagomycota</taxon>
        <taxon>Zoopagomycotina</taxon>
        <taxon>Zoopagomycetes</taxon>
        <taxon>Zoopagales</taxon>
        <taxon>Piptocephalidaceae</taxon>
        <taxon>Syncephalis</taxon>
    </lineage>
</organism>
<dbReference type="EC" id="4.6.1.16" evidence="2"/>
<dbReference type="EMBL" id="KZ989425">
    <property type="protein sequence ID" value="RKP26439.1"/>
    <property type="molecule type" value="Genomic_DNA"/>
</dbReference>
<protein>
    <recommendedName>
        <fullName evidence="2">tRNA-intron lyase</fullName>
        <ecNumber evidence="2">4.6.1.16</ecNumber>
    </recommendedName>
</protein>
<dbReference type="Proteomes" id="UP000278143">
    <property type="component" value="Unassembled WGS sequence"/>
</dbReference>
<evidence type="ECO:0000256" key="3">
    <source>
        <dbReference type="ARBA" id="ARBA00034031"/>
    </source>
</evidence>
<evidence type="ECO:0000259" key="4">
    <source>
        <dbReference type="Pfam" id="PF01974"/>
    </source>
</evidence>
<sequence length="278" mass="30934">MNSTAAGKPVWFPTSVRSGSGGGLVHDPSAIGVLWCNGFFGKGVVSRGRPHALAALEDVAEQRAREAVAQPVVVATATAIPATVGRRTRRRRKAKQPEQAVLSTEERAILFRHMLPGGQEHDDALGDTSADEPLWLAPEELFFLVWRTGCLHVIDQTTQPRAIDPALDATATSASMGSQTFACRYAVYEHLRNKGWIVRDGIKYGADYVIYERGPTFDHSIDIRRVSLDWTSLLALVRVCNQVRKADATRTYQEPASIRDYRIEEATIRRWVPERNRL</sequence>
<name>A0A4V1J1W1_9FUNG</name>
<keyword evidence="6" id="KW-1185">Reference proteome</keyword>